<keyword evidence="3" id="KW-0540">Nuclease</keyword>
<evidence type="ECO:0000259" key="1">
    <source>
        <dbReference type="SMART" id="SM00507"/>
    </source>
</evidence>
<evidence type="ECO:0000313" key="2">
    <source>
        <dbReference type="EMBL" id="KRG22678.1"/>
    </source>
</evidence>
<comment type="caution">
    <text evidence="2">The sequence shown here is derived from an EMBL/GenBank/DDBJ whole genome shotgun (WGS) entry which is preliminary data.</text>
</comment>
<dbReference type="InterPro" id="IPR003615">
    <property type="entry name" value="HNH_nuc"/>
</dbReference>
<dbReference type="AlphaFoldDB" id="A0A0Q9YPD7"/>
<accession>A0A0Q9YPD7</accession>
<sequence>MVKLVDFYKFAQFNTLRKLMQAELIQEFKFDSGISLLEEDFISRLDNEGIEIESLNEIEFRDDKTLGYKGQRVLIYIRDVNHYREEIKLPKFHIATCETLEKMWKNKRSERYVLYRRENGVFQVNVMKDSKIDIRYEKLNVCRNCLTHLNWENYTQERTSRNAIVADFSISVFFKRFSKSLLTSLPSHDSDTAPVNDYPDDWDVTSKQLRIKAGYRCESCKVCLEDAGLRQYLHVHHIDGQKNNNTKHNLKVLCAKCHADEPDHGHMKSSHDYKQFLSMYLQLKSKKY</sequence>
<reference evidence="3" key="3">
    <citation type="submission" date="2021-06" db="EMBL/GenBank/DDBJ databases">
        <title>Genomic Description and Analysis of Intracellular Bacteria, Candidatus Berkiella cookevillensis and Candidatus Berkiella aquae.</title>
        <authorList>
            <person name="Kidane D.T."/>
            <person name="Mehari Y.T."/>
            <person name="Rice F.C."/>
            <person name="Arivett B.A."/>
            <person name="Farone A.L."/>
            <person name="Berk S.G."/>
            <person name="Farone M.B."/>
        </authorList>
    </citation>
    <scope>NUCLEOTIDE SEQUENCE</scope>
    <source>
        <strain evidence="3">HT99</strain>
    </source>
</reference>
<dbReference type="EMBL" id="LKAJ02000001">
    <property type="protein sequence ID" value="MCS5711960.1"/>
    <property type="molecule type" value="Genomic_DNA"/>
</dbReference>
<reference evidence="3" key="2">
    <citation type="journal article" date="2016" name="Genome Announc.">
        <title>Draft Genome Sequences of Two Novel Amoeba-Resistant Intranuclear Bacteria, 'Candidatus Berkiella cookevillensis' and 'Candidatus Berkiella aquae'.</title>
        <authorList>
            <person name="Mehari Y.T."/>
            <person name="Arivett B.A."/>
            <person name="Farone A.L."/>
            <person name="Gunderson J.H."/>
            <person name="Farone M.B."/>
        </authorList>
    </citation>
    <scope>NUCLEOTIDE SEQUENCE</scope>
    <source>
        <strain evidence="3">HT99</strain>
    </source>
</reference>
<reference evidence="2" key="1">
    <citation type="submission" date="2015-09" db="EMBL/GenBank/DDBJ databases">
        <title>Draft Genome Sequences of Two Novel Amoeba-resistant Intranuclear Bacteria, Candidatus Berkiella cookevillensis and Candidatus Berkiella aquae.</title>
        <authorList>
            <person name="Mehari Y.T."/>
            <person name="Arivett B.A."/>
            <person name="Farone A.L."/>
            <person name="Gunderson J.H."/>
            <person name="Farone M.B."/>
        </authorList>
    </citation>
    <scope>NUCLEOTIDE SEQUENCE [LARGE SCALE GENOMIC DNA]</scope>
    <source>
        <strain evidence="2">HT99</strain>
    </source>
</reference>
<dbReference type="GO" id="GO:0008270">
    <property type="term" value="F:zinc ion binding"/>
    <property type="evidence" value="ECO:0007669"/>
    <property type="project" value="InterPro"/>
</dbReference>
<keyword evidence="3" id="KW-0255">Endonuclease</keyword>
<dbReference type="GO" id="GO:0004519">
    <property type="term" value="F:endonuclease activity"/>
    <property type="evidence" value="ECO:0007669"/>
    <property type="project" value="UniProtKB-KW"/>
</dbReference>
<dbReference type="Proteomes" id="UP000051497">
    <property type="component" value="Unassembled WGS sequence"/>
</dbReference>
<dbReference type="InterPro" id="IPR002711">
    <property type="entry name" value="HNH"/>
</dbReference>
<name>A0A0Q9YPD7_9GAMM</name>
<dbReference type="STRING" id="295108.HT99x_00216"/>
<keyword evidence="4" id="KW-1185">Reference proteome</keyword>
<keyword evidence="3" id="KW-0378">Hydrolase</keyword>
<dbReference type="CDD" id="cd00085">
    <property type="entry name" value="HNHc"/>
    <property type="match status" value="1"/>
</dbReference>
<feature type="domain" description="HNH nuclease" evidence="1">
    <location>
        <begin position="205"/>
        <end position="259"/>
    </location>
</feature>
<dbReference type="GO" id="GO:0003676">
    <property type="term" value="F:nucleic acid binding"/>
    <property type="evidence" value="ECO:0007669"/>
    <property type="project" value="InterPro"/>
</dbReference>
<evidence type="ECO:0000313" key="3">
    <source>
        <dbReference type="EMBL" id="MCS5711960.1"/>
    </source>
</evidence>
<protein>
    <submittedName>
        <fullName evidence="3">HNH endonuclease</fullName>
    </submittedName>
</protein>
<dbReference type="EMBL" id="LKAJ01000001">
    <property type="protein sequence ID" value="KRG22678.1"/>
    <property type="molecule type" value="Genomic_DNA"/>
</dbReference>
<dbReference type="RefSeq" id="WP_075064867.1">
    <property type="nucleotide sequence ID" value="NZ_LKAJ02000001.1"/>
</dbReference>
<dbReference type="Pfam" id="PF01844">
    <property type="entry name" value="HNH"/>
    <property type="match status" value="1"/>
</dbReference>
<organism evidence="2">
    <name type="scientific">Candidatus Berkiella aquae</name>
    <dbReference type="NCBI Taxonomy" id="295108"/>
    <lineage>
        <taxon>Bacteria</taxon>
        <taxon>Pseudomonadati</taxon>
        <taxon>Pseudomonadota</taxon>
        <taxon>Gammaproteobacteria</taxon>
        <taxon>Candidatus Berkiellales</taxon>
        <taxon>Candidatus Berkiellaceae</taxon>
        <taxon>Candidatus Berkiella</taxon>
    </lineage>
</organism>
<dbReference type="SMART" id="SM00507">
    <property type="entry name" value="HNHc"/>
    <property type="match status" value="1"/>
</dbReference>
<proteinExistence type="predicted"/>
<evidence type="ECO:0000313" key="4">
    <source>
        <dbReference type="Proteomes" id="UP000051497"/>
    </source>
</evidence>
<dbReference type="OrthoDB" id="9815372at2"/>
<gene>
    <name evidence="2" type="ORF">HT99x_00216</name>
    <name evidence="3" type="ORF">HT99x_011005</name>
</gene>